<dbReference type="Gene3D" id="1.20.1600.10">
    <property type="entry name" value="Outer membrane efflux proteins (OEP)"/>
    <property type="match status" value="1"/>
</dbReference>
<comment type="caution">
    <text evidence="10">The sequence shown here is derived from an EMBL/GenBank/DDBJ whole genome shotgun (WGS) entry which is preliminary data.</text>
</comment>
<keyword evidence="7" id="KW-0998">Cell outer membrane</keyword>
<evidence type="ECO:0000256" key="8">
    <source>
        <dbReference type="SAM" id="Coils"/>
    </source>
</evidence>
<dbReference type="GO" id="GO:0009279">
    <property type="term" value="C:cell outer membrane"/>
    <property type="evidence" value="ECO:0007669"/>
    <property type="project" value="UniProtKB-SubCell"/>
</dbReference>
<feature type="chain" id="PRO_5016318884" evidence="9">
    <location>
        <begin position="24"/>
        <end position="445"/>
    </location>
</feature>
<keyword evidence="8" id="KW-0175">Coiled coil</keyword>
<keyword evidence="4" id="KW-1134">Transmembrane beta strand</keyword>
<evidence type="ECO:0000256" key="2">
    <source>
        <dbReference type="ARBA" id="ARBA00007613"/>
    </source>
</evidence>
<feature type="coiled-coil region" evidence="8">
    <location>
        <begin position="36"/>
        <end position="63"/>
    </location>
</feature>
<dbReference type="EMBL" id="QGDO01000001">
    <property type="protein sequence ID" value="PWJ43838.1"/>
    <property type="molecule type" value="Genomic_DNA"/>
</dbReference>
<dbReference type="Pfam" id="PF02321">
    <property type="entry name" value="OEP"/>
    <property type="match status" value="2"/>
</dbReference>
<dbReference type="PANTHER" id="PTHR30026">
    <property type="entry name" value="OUTER MEMBRANE PROTEIN TOLC"/>
    <property type="match status" value="1"/>
</dbReference>
<dbReference type="InterPro" id="IPR003423">
    <property type="entry name" value="OMP_efflux"/>
</dbReference>
<keyword evidence="5" id="KW-0812">Transmembrane</keyword>
<evidence type="ECO:0000313" key="11">
    <source>
        <dbReference type="Proteomes" id="UP000245535"/>
    </source>
</evidence>
<evidence type="ECO:0000256" key="4">
    <source>
        <dbReference type="ARBA" id="ARBA00022452"/>
    </source>
</evidence>
<dbReference type="GO" id="GO:0015562">
    <property type="term" value="F:efflux transmembrane transporter activity"/>
    <property type="evidence" value="ECO:0007669"/>
    <property type="project" value="InterPro"/>
</dbReference>
<name>A0A315ZG53_SEDFL</name>
<sequence>MYNQVIKYVAGAVLFLSALATQAQNNLTLEECRAQAIAYNKDLKAAAINIEKAEAQMKLAKKAHLPNIDASASGSYIPNLNAELDIPGYLLPPDMGVPADGFVTMTQESFTLATADITMTLPVYTGGKIKSINKQAKIGEEVSKEQYQLTYADVIEKTDQAYWNLTAAHEGVKVAKSYLTTLTAFEEQMNDIYEVGLLPASEKLKVSVQKNQAELELLRAENGVKVATVYLNQLIGFELEAPTLPTEELEESVIFDTSEGTQIGISNRKELAILQKNIEVKNLDTKIVQADYKPQVGVQAGYMYLYASDIGEDLAPVVMLAGKVSIPVFHWGEKKEKLKIARHETRLAENDYSKAKDLISLEITQKSLEVDEAYKAVQIAKRSVAQAEESLEETKYSFEAQLNTTSDLLSAQTELQNAQFQLIAALVAYEVKKTAWKKATGQLTL</sequence>
<evidence type="ECO:0000256" key="3">
    <source>
        <dbReference type="ARBA" id="ARBA00022448"/>
    </source>
</evidence>
<evidence type="ECO:0000256" key="7">
    <source>
        <dbReference type="ARBA" id="ARBA00023237"/>
    </source>
</evidence>
<dbReference type="RefSeq" id="WP_109615372.1">
    <property type="nucleotide sequence ID" value="NZ_QGDO01000001.1"/>
</dbReference>
<keyword evidence="3" id="KW-0813">Transport</keyword>
<gene>
    <name evidence="10" type="ORF">BC781_101184</name>
</gene>
<organism evidence="10 11">
    <name type="scientific">Sediminitomix flava</name>
    <dbReference type="NCBI Taxonomy" id="379075"/>
    <lineage>
        <taxon>Bacteria</taxon>
        <taxon>Pseudomonadati</taxon>
        <taxon>Bacteroidota</taxon>
        <taxon>Cytophagia</taxon>
        <taxon>Cytophagales</taxon>
        <taxon>Flammeovirgaceae</taxon>
        <taxon>Sediminitomix</taxon>
    </lineage>
</organism>
<dbReference type="SUPFAM" id="SSF56954">
    <property type="entry name" value="Outer membrane efflux proteins (OEP)"/>
    <property type="match status" value="1"/>
</dbReference>
<evidence type="ECO:0000256" key="6">
    <source>
        <dbReference type="ARBA" id="ARBA00023136"/>
    </source>
</evidence>
<evidence type="ECO:0000256" key="5">
    <source>
        <dbReference type="ARBA" id="ARBA00022692"/>
    </source>
</evidence>
<dbReference type="PANTHER" id="PTHR30026:SF20">
    <property type="entry name" value="OUTER MEMBRANE PROTEIN TOLC"/>
    <property type="match status" value="1"/>
</dbReference>
<feature type="signal peptide" evidence="9">
    <location>
        <begin position="1"/>
        <end position="23"/>
    </location>
</feature>
<protein>
    <submittedName>
        <fullName evidence="10">Outer membrane protein TolC</fullName>
    </submittedName>
</protein>
<reference evidence="10 11" key="1">
    <citation type="submission" date="2018-03" db="EMBL/GenBank/DDBJ databases">
        <title>Genomic Encyclopedia of Archaeal and Bacterial Type Strains, Phase II (KMG-II): from individual species to whole genera.</title>
        <authorList>
            <person name="Goeker M."/>
        </authorList>
    </citation>
    <scope>NUCLEOTIDE SEQUENCE [LARGE SCALE GENOMIC DNA]</scope>
    <source>
        <strain evidence="10 11">DSM 28229</strain>
    </source>
</reference>
<evidence type="ECO:0000313" key="10">
    <source>
        <dbReference type="EMBL" id="PWJ43838.1"/>
    </source>
</evidence>
<dbReference type="GO" id="GO:0015288">
    <property type="term" value="F:porin activity"/>
    <property type="evidence" value="ECO:0007669"/>
    <property type="project" value="TreeGrafter"/>
</dbReference>
<accession>A0A315ZG53</accession>
<dbReference type="InterPro" id="IPR051906">
    <property type="entry name" value="TolC-like"/>
</dbReference>
<comment type="similarity">
    <text evidence="2">Belongs to the outer membrane factor (OMF) (TC 1.B.17) family.</text>
</comment>
<dbReference type="GO" id="GO:1990281">
    <property type="term" value="C:efflux pump complex"/>
    <property type="evidence" value="ECO:0007669"/>
    <property type="project" value="TreeGrafter"/>
</dbReference>
<keyword evidence="9" id="KW-0732">Signal</keyword>
<keyword evidence="11" id="KW-1185">Reference proteome</keyword>
<proteinExistence type="inferred from homology"/>
<keyword evidence="6" id="KW-0472">Membrane</keyword>
<dbReference type="Proteomes" id="UP000245535">
    <property type="component" value="Unassembled WGS sequence"/>
</dbReference>
<comment type="subcellular location">
    <subcellularLocation>
        <location evidence="1">Cell outer membrane</location>
    </subcellularLocation>
</comment>
<dbReference type="OrthoDB" id="9807719at2"/>
<evidence type="ECO:0000256" key="9">
    <source>
        <dbReference type="SAM" id="SignalP"/>
    </source>
</evidence>
<evidence type="ECO:0000256" key="1">
    <source>
        <dbReference type="ARBA" id="ARBA00004442"/>
    </source>
</evidence>
<dbReference type="AlphaFoldDB" id="A0A315ZG53"/>